<protein>
    <submittedName>
        <fullName evidence="2">DUF1275 domain-containing protein</fullName>
    </submittedName>
</protein>
<feature type="transmembrane region" description="Helical" evidence="1">
    <location>
        <begin position="21"/>
        <end position="41"/>
    </location>
</feature>
<dbReference type="EMBL" id="QFOD01000019">
    <property type="protein sequence ID" value="PZP29099.1"/>
    <property type="molecule type" value="Genomic_DNA"/>
</dbReference>
<keyword evidence="1" id="KW-0472">Membrane</keyword>
<proteinExistence type="predicted"/>
<dbReference type="PANTHER" id="PTHR37314:SF4">
    <property type="entry name" value="UPF0700 TRANSMEMBRANE PROTEIN YOAK"/>
    <property type="match status" value="1"/>
</dbReference>
<comment type="caution">
    <text evidence="2">The sequence shown here is derived from an EMBL/GenBank/DDBJ whole genome shotgun (WGS) entry which is preliminary data.</text>
</comment>
<reference evidence="2 3" key="1">
    <citation type="submission" date="2017-08" db="EMBL/GenBank/DDBJ databases">
        <title>Infants hospitalized years apart are colonized by the same room-sourced microbial strains.</title>
        <authorList>
            <person name="Brooks B."/>
            <person name="Olm M.R."/>
            <person name="Firek B.A."/>
            <person name="Baker R."/>
            <person name="Thomas B.C."/>
            <person name="Morowitz M.J."/>
            <person name="Banfield J.F."/>
        </authorList>
    </citation>
    <scope>NUCLEOTIDE SEQUENCE [LARGE SCALE GENOMIC DNA]</scope>
    <source>
        <strain evidence="2">S2_012_000_R2_81</strain>
    </source>
</reference>
<evidence type="ECO:0000313" key="2">
    <source>
        <dbReference type="EMBL" id="PZP29099.1"/>
    </source>
</evidence>
<feature type="transmembrane region" description="Helical" evidence="1">
    <location>
        <begin position="124"/>
        <end position="147"/>
    </location>
</feature>
<keyword evidence="1" id="KW-1133">Transmembrane helix</keyword>
<dbReference type="InterPro" id="IPR010699">
    <property type="entry name" value="DUF1275"/>
</dbReference>
<sequence length="258" mass="27628">MPLHYARRLTGRHRSDQANRHVGLVLTFVAGATNAGAFLAVHQYTSHMTGIVSSMADHVVLGAWDVVVATAGALLAFLAGAACSAIMVNFGRRHLLHSEYAGPLLLEAALLLVFGLLGSQLAQLHAYAVPITVMLLCFTMGLQNALITKLSQAEIRTTHVTGLVTDIGIELGKLVYWNRPSGEAAPLSPVLANRDRLALLSLLLLGFFCGGVAGAWMFKQLGYVATVPLAILLAILAVLPAWDDVNAWWQRRRVSSGT</sequence>
<name>A0A2W5FHM6_9BURK</name>
<keyword evidence="1" id="KW-0812">Transmembrane</keyword>
<feature type="transmembrane region" description="Helical" evidence="1">
    <location>
        <begin position="61"/>
        <end position="88"/>
    </location>
</feature>
<dbReference type="Pfam" id="PF06912">
    <property type="entry name" value="DUF1275"/>
    <property type="match status" value="1"/>
</dbReference>
<gene>
    <name evidence="2" type="ORF">DI603_17970</name>
</gene>
<dbReference type="Proteomes" id="UP000249633">
    <property type="component" value="Unassembled WGS sequence"/>
</dbReference>
<dbReference type="AlphaFoldDB" id="A0A2W5FHM6"/>
<evidence type="ECO:0000256" key="1">
    <source>
        <dbReference type="SAM" id="Phobius"/>
    </source>
</evidence>
<accession>A0A2W5FHM6</accession>
<organism evidence="2 3">
    <name type="scientific">Roseateles depolymerans</name>
    <dbReference type="NCBI Taxonomy" id="76731"/>
    <lineage>
        <taxon>Bacteria</taxon>
        <taxon>Pseudomonadati</taxon>
        <taxon>Pseudomonadota</taxon>
        <taxon>Betaproteobacteria</taxon>
        <taxon>Burkholderiales</taxon>
        <taxon>Sphaerotilaceae</taxon>
        <taxon>Roseateles</taxon>
    </lineage>
</organism>
<feature type="transmembrane region" description="Helical" evidence="1">
    <location>
        <begin position="223"/>
        <end position="242"/>
    </location>
</feature>
<dbReference type="PANTHER" id="PTHR37314">
    <property type="entry name" value="SLR0142 PROTEIN"/>
    <property type="match status" value="1"/>
</dbReference>
<feature type="transmembrane region" description="Helical" evidence="1">
    <location>
        <begin position="100"/>
        <end position="118"/>
    </location>
</feature>
<feature type="transmembrane region" description="Helical" evidence="1">
    <location>
        <begin position="197"/>
        <end position="217"/>
    </location>
</feature>
<evidence type="ECO:0000313" key="3">
    <source>
        <dbReference type="Proteomes" id="UP000249633"/>
    </source>
</evidence>